<reference evidence="2 3" key="1">
    <citation type="submission" date="2019-01" db="EMBL/GenBank/DDBJ databases">
        <title>Litorilituus lipolytica sp. nov., isolated from intertidal sand of the Yellow Sea in China.</title>
        <authorList>
            <person name="Liu A."/>
        </authorList>
    </citation>
    <scope>NUCLEOTIDE SEQUENCE [LARGE SCALE GENOMIC DNA]</scope>
    <source>
        <strain evidence="2 3">RZ04</strain>
    </source>
</reference>
<dbReference type="OrthoDB" id="8753964at2"/>
<dbReference type="InterPro" id="IPR009671">
    <property type="entry name" value="RraB_dom"/>
</dbReference>
<accession>A0A502L1J6</accession>
<dbReference type="Proteomes" id="UP000315303">
    <property type="component" value="Unassembled WGS sequence"/>
</dbReference>
<evidence type="ECO:0000313" key="2">
    <source>
        <dbReference type="EMBL" id="TPH16729.1"/>
    </source>
</evidence>
<name>A0A502L1J6_9GAMM</name>
<evidence type="ECO:0000313" key="3">
    <source>
        <dbReference type="Proteomes" id="UP000315303"/>
    </source>
</evidence>
<dbReference type="InterPro" id="IPR036701">
    <property type="entry name" value="RraB-like_sf"/>
</dbReference>
<gene>
    <name evidence="2" type="ORF">EPA86_06015</name>
</gene>
<comment type="caution">
    <text evidence="2">The sequence shown here is derived from an EMBL/GenBank/DDBJ whole genome shotgun (WGS) entry which is preliminary data.</text>
</comment>
<dbReference type="SUPFAM" id="SSF89946">
    <property type="entry name" value="Hypothetical protein VC0424"/>
    <property type="match status" value="1"/>
</dbReference>
<protein>
    <submittedName>
        <fullName evidence="2">Ribonuclease E inhibitor RraB</fullName>
    </submittedName>
</protein>
<feature type="domain" description="Regulator of ribonuclease activity B" evidence="1">
    <location>
        <begin position="11"/>
        <end position="107"/>
    </location>
</feature>
<dbReference type="AlphaFoldDB" id="A0A502L1J6"/>
<evidence type="ECO:0000259" key="1">
    <source>
        <dbReference type="Pfam" id="PF06877"/>
    </source>
</evidence>
<proteinExistence type="predicted"/>
<dbReference type="RefSeq" id="WP_140602523.1">
    <property type="nucleotide sequence ID" value="NZ_SAWY01000010.1"/>
</dbReference>
<dbReference type="Pfam" id="PF06877">
    <property type="entry name" value="RraB"/>
    <property type="match status" value="1"/>
</dbReference>
<keyword evidence="3" id="KW-1185">Reference proteome</keyword>
<dbReference type="Gene3D" id="3.30.70.970">
    <property type="entry name" value="RraB-like"/>
    <property type="match status" value="1"/>
</dbReference>
<sequence>MSRDLNLFPEDEIGNVLWEMQQAGEDLSREREIEFSVLFPSQELALKFGQLLLENNQKLSFCPFEANPDFPWEITAYPQMPANYFSINGYQELLETSSAPLHGKFDGVYFVKP</sequence>
<organism evidence="2 3">
    <name type="scientific">Litorilituus lipolyticus</name>
    <dbReference type="NCBI Taxonomy" id="2491017"/>
    <lineage>
        <taxon>Bacteria</taxon>
        <taxon>Pseudomonadati</taxon>
        <taxon>Pseudomonadota</taxon>
        <taxon>Gammaproteobacteria</taxon>
        <taxon>Alteromonadales</taxon>
        <taxon>Colwelliaceae</taxon>
        <taxon>Litorilituus</taxon>
    </lineage>
</organism>
<dbReference type="EMBL" id="SAWY01000010">
    <property type="protein sequence ID" value="TPH16729.1"/>
    <property type="molecule type" value="Genomic_DNA"/>
</dbReference>